<dbReference type="GO" id="GO:0020037">
    <property type="term" value="F:heme binding"/>
    <property type="evidence" value="ECO:0007669"/>
    <property type="project" value="InterPro"/>
</dbReference>
<dbReference type="PROSITE" id="PS51009">
    <property type="entry name" value="CYTCII"/>
    <property type="match status" value="1"/>
</dbReference>
<evidence type="ECO:0000256" key="7">
    <source>
        <dbReference type="PIRSR" id="PIRSR000027-2"/>
    </source>
</evidence>
<evidence type="ECO:0000256" key="5">
    <source>
        <dbReference type="ARBA" id="ARBA00023004"/>
    </source>
</evidence>
<dbReference type="EMBL" id="QBKS01000001">
    <property type="protein sequence ID" value="PTX57817.1"/>
    <property type="molecule type" value="Genomic_DNA"/>
</dbReference>
<sequence>MKRLILIPALVLASAAFAHQGVKDSQVLARMELMKEVAADMKVLGQMAKGQTAFDASKARTSAANLSAHATETIRLFEANATDPKSEALPAIWENFPEFTAQAQDMGAAADALKLGSDAEFRESFTALAQTCGSCHKTFRQKN</sequence>
<feature type="signal peptide" evidence="8">
    <location>
        <begin position="1"/>
        <end position="18"/>
    </location>
</feature>
<proteinExistence type="predicted"/>
<keyword evidence="1" id="KW-0813">Transport</keyword>
<evidence type="ECO:0000313" key="9">
    <source>
        <dbReference type="EMBL" id="PTX57817.1"/>
    </source>
</evidence>
<evidence type="ECO:0000256" key="1">
    <source>
        <dbReference type="ARBA" id="ARBA00022448"/>
    </source>
</evidence>
<dbReference type="PIRSF" id="PIRSF000027">
    <property type="entry name" value="Cytc_c_prime"/>
    <property type="match status" value="1"/>
</dbReference>
<keyword evidence="4" id="KW-0249">Electron transport</keyword>
<feature type="chain" id="PRO_5015612377" evidence="8">
    <location>
        <begin position="19"/>
        <end position="143"/>
    </location>
</feature>
<dbReference type="Pfam" id="PF01322">
    <property type="entry name" value="Cytochrom_C_2"/>
    <property type="match status" value="1"/>
</dbReference>
<dbReference type="GO" id="GO:0022900">
    <property type="term" value="P:electron transport chain"/>
    <property type="evidence" value="ECO:0007669"/>
    <property type="project" value="InterPro"/>
</dbReference>
<evidence type="ECO:0000256" key="2">
    <source>
        <dbReference type="ARBA" id="ARBA00022617"/>
    </source>
</evidence>
<keyword evidence="3 6" id="KW-0479">Metal-binding</keyword>
<keyword evidence="5 6" id="KW-0408">Iron</keyword>
<keyword evidence="10" id="KW-1185">Reference proteome</keyword>
<feature type="binding site" description="covalent" evidence="7">
    <location>
        <position position="132"/>
    </location>
    <ligand>
        <name>heme c</name>
        <dbReference type="ChEBI" id="CHEBI:61717"/>
    </ligand>
</feature>
<evidence type="ECO:0000256" key="3">
    <source>
        <dbReference type="ARBA" id="ARBA00022723"/>
    </source>
</evidence>
<dbReference type="InterPro" id="IPR012127">
    <property type="entry name" value="Cyt_c_prime"/>
</dbReference>
<organism evidence="9 10">
    <name type="scientific">Litoreibacter ponti</name>
    <dbReference type="NCBI Taxonomy" id="1510457"/>
    <lineage>
        <taxon>Bacteria</taxon>
        <taxon>Pseudomonadati</taxon>
        <taxon>Pseudomonadota</taxon>
        <taxon>Alphaproteobacteria</taxon>
        <taxon>Rhodobacterales</taxon>
        <taxon>Roseobacteraceae</taxon>
        <taxon>Litoreibacter</taxon>
    </lineage>
</organism>
<dbReference type="RefSeq" id="WP_107845883.1">
    <property type="nucleotide sequence ID" value="NZ_QBKS01000001.1"/>
</dbReference>
<dbReference type="Gene3D" id="1.20.120.10">
    <property type="entry name" value="Cytochrome c/b562"/>
    <property type="match status" value="1"/>
</dbReference>
<keyword evidence="8" id="KW-0732">Signal</keyword>
<comment type="PTM">
    <text evidence="7">Binds 1 heme group per subunit.</text>
</comment>
<dbReference type="GO" id="GO:0005506">
    <property type="term" value="F:iron ion binding"/>
    <property type="evidence" value="ECO:0007669"/>
    <property type="project" value="InterPro"/>
</dbReference>
<comment type="caution">
    <text evidence="9">The sequence shown here is derived from an EMBL/GenBank/DDBJ whole genome shotgun (WGS) entry which is preliminary data.</text>
</comment>
<protein>
    <submittedName>
        <fullName evidence="9">Cytochrome c556</fullName>
    </submittedName>
</protein>
<dbReference type="AlphaFoldDB" id="A0A2T6BPA4"/>
<evidence type="ECO:0000256" key="4">
    <source>
        <dbReference type="ARBA" id="ARBA00022982"/>
    </source>
</evidence>
<dbReference type="Proteomes" id="UP000243978">
    <property type="component" value="Unassembled WGS sequence"/>
</dbReference>
<feature type="binding site" description="covalent" evidence="7">
    <location>
        <position position="135"/>
    </location>
    <ligand>
        <name>heme c</name>
        <dbReference type="ChEBI" id="CHEBI:61717"/>
    </ligand>
</feature>
<gene>
    <name evidence="9" type="ORF">C8N43_2489</name>
</gene>
<evidence type="ECO:0000256" key="8">
    <source>
        <dbReference type="SAM" id="SignalP"/>
    </source>
</evidence>
<dbReference type="OrthoDB" id="7596534at2"/>
<dbReference type="SUPFAM" id="SSF47175">
    <property type="entry name" value="Cytochromes"/>
    <property type="match status" value="1"/>
</dbReference>
<dbReference type="InterPro" id="IPR010980">
    <property type="entry name" value="Cyt_c/b562"/>
</dbReference>
<dbReference type="GO" id="GO:0009055">
    <property type="term" value="F:electron transfer activity"/>
    <property type="evidence" value="ECO:0007669"/>
    <property type="project" value="InterPro"/>
</dbReference>
<accession>A0A2T6BPA4</accession>
<keyword evidence="2 7" id="KW-0349">Heme</keyword>
<evidence type="ECO:0000256" key="6">
    <source>
        <dbReference type="PIRSR" id="PIRSR000027-1"/>
    </source>
</evidence>
<dbReference type="GO" id="GO:0042597">
    <property type="term" value="C:periplasmic space"/>
    <property type="evidence" value="ECO:0007669"/>
    <property type="project" value="InterPro"/>
</dbReference>
<name>A0A2T6BPA4_9RHOB</name>
<dbReference type="InterPro" id="IPR002321">
    <property type="entry name" value="Cyt_c_II"/>
</dbReference>
<feature type="binding site" description="axial binding residue" evidence="6">
    <location>
        <position position="136"/>
    </location>
    <ligand>
        <name>heme c</name>
        <dbReference type="ChEBI" id="CHEBI:61717"/>
    </ligand>
    <ligandPart>
        <name>Fe</name>
        <dbReference type="ChEBI" id="CHEBI:18248"/>
    </ligandPart>
</feature>
<reference evidence="9 10" key="1">
    <citation type="submission" date="2018-04" db="EMBL/GenBank/DDBJ databases">
        <title>Genomic Encyclopedia of Archaeal and Bacterial Type Strains, Phase II (KMG-II): from individual species to whole genera.</title>
        <authorList>
            <person name="Goeker M."/>
        </authorList>
    </citation>
    <scope>NUCLEOTIDE SEQUENCE [LARGE SCALE GENOMIC DNA]</scope>
    <source>
        <strain evidence="9 10">DSM 100977</strain>
    </source>
</reference>
<evidence type="ECO:0000313" key="10">
    <source>
        <dbReference type="Proteomes" id="UP000243978"/>
    </source>
</evidence>